<sequence length="155" mass="17667">MLKLIAMGNVLMKDDGIGIFIAKAMEEELKVKGVEVIYGETDFGYCISKVNDFDTVIILDAASYGKSPGEISMIPLNQYTSEYSGYTQHSYNLLDILKLYYPNLEGDILAVEVKEITFGFGLTQELQKKKKDIIKEVQHYLDLLQEERRAQVERK</sequence>
<keyword evidence="4" id="KW-0378">Hydrolase</keyword>
<dbReference type="PANTHER" id="PTHR30302">
    <property type="entry name" value="HYDROGENASE 1 MATURATION PROTEASE"/>
    <property type="match status" value="1"/>
</dbReference>
<keyword evidence="6" id="KW-1185">Reference proteome</keyword>
<comment type="similarity">
    <text evidence="1">Belongs to the peptidase A31 family.</text>
</comment>
<gene>
    <name evidence="5" type="ORF">Ana3638_00380</name>
</gene>
<name>A0A6P1TH71_9FIRM</name>
<dbReference type="EMBL" id="CP048000">
    <property type="protein sequence ID" value="QHQ59442.1"/>
    <property type="molecule type" value="Genomic_DNA"/>
</dbReference>
<evidence type="ECO:0000256" key="2">
    <source>
        <dbReference type="ARBA" id="ARBA00022670"/>
    </source>
</evidence>
<protein>
    <submittedName>
        <fullName evidence="5">Hydrogenase maturation protease</fullName>
    </submittedName>
</protein>
<dbReference type="KEGG" id="anr:Ana3638_00380"/>
<dbReference type="SUPFAM" id="SSF53163">
    <property type="entry name" value="HybD-like"/>
    <property type="match status" value="1"/>
</dbReference>
<organism evidence="5 6">
    <name type="scientific">Anaerocolumna sedimenticola</name>
    <dbReference type="NCBI Taxonomy" id="2696063"/>
    <lineage>
        <taxon>Bacteria</taxon>
        <taxon>Bacillati</taxon>
        <taxon>Bacillota</taxon>
        <taxon>Clostridia</taxon>
        <taxon>Lachnospirales</taxon>
        <taxon>Lachnospiraceae</taxon>
        <taxon>Anaerocolumna</taxon>
    </lineage>
</organism>
<dbReference type="GO" id="GO:0016485">
    <property type="term" value="P:protein processing"/>
    <property type="evidence" value="ECO:0007669"/>
    <property type="project" value="TreeGrafter"/>
</dbReference>
<dbReference type="InterPro" id="IPR000671">
    <property type="entry name" value="Peptidase_A31"/>
</dbReference>
<dbReference type="InterPro" id="IPR023430">
    <property type="entry name" value="Pept_HybD-like_dom_sf"/>
</dbReference>
<dbReference type="Proteomes" id="UP000464314">
    <property type="component" value="Chromosome"/>
</dbReference>
<keyword evidence="3" id="KW-0064">Aspartyl protease</keyword>
<dbReference type="GO" id="GO:0004190">
    <property type="term" value="F:aspartic-type endopeptidase activity"/>
    <property type="evidence" value="ECO:0007669"/>
    <property type="project" value="UniProtKB-KW"/>
</dbReference>
<dbReference type="PANTHER" id="PTHR30302:SF1">
    <property type="entry name" value="HYDROGENASE 2 MATURATION PROTEASE"/>
    <property type="match status" value="1"/>
</dbReference>
<dbReference type="GO" id="GO:0008047">
    <property type="term" value="F:enzyme activator activity"/>
    <property type="evidence" value="ECO:0007669"/>
    <property type="project" value="InterPro"/>
</dbReference>
<dbReference type="Gene3D" id="3.40.50.1450">
    <property type="entry name" value="HybD-like"/>
    <property type="match status" value="1"/>
</dbReference>
<reference evidence="5 6" key="1">
    <citation type="submission" date="2020-01" db="EMBL/GenBank/DDBJ databases">
        <title>Genome analysis of Anaerocolumna sp. CBA3638.</title>
        <authorList>
            <person name="Kim J."/>
            <person name="Roh S.W."/>
        </authorList>
    </citation>
    <scope>NUCLEOTIDE SEQUENCE [LARGE SCALE GENOMIC DNA]</scope>
    <source>
        <strain evidence="5 6">CBA3638</strain>
    </source>
</reference>
<dbReference type="AlphaFoldDB" id="A0A6P1TH71"/>
<dbReference type="PRINTS" id="PR00446">
    <property type="entry name" value="HYDRGNUPTAKE"/>
</dbReference>
<evidence type="ECO:0000256" key="3">
    <source>
        <dbReference type="ARBA" id="ARBA00022750"/>
    </source>
</evidence>
<evidence type="ECO:0000256" key="1">
    <source>
        <dbReference type="ARBA" id="ARBA00006814"/>
    </source>
</evidence>
<dbReference type="CDD" id="cd00518">
    <property type="entry name" value="H2MP"/>
    <property type="match status" value="1"/>
</dbReference>
<evidence type="ECO:0000313" key="5">
    <source>
        <dbReference type="EMBL" id="QHQ59442.1"/>
    </source>
</evidence>
<evidence type="ECO:0000313" key="6">
    <source>
        <dbReference type="Proteomes" id="UP000464314"/>
    </source>
</evidence>
<dbReference type="RefSeq" id="WP_161836031.1">
    <property type="nucleotide sequence ID" value="NZ_CP048000.1"/>
</dbReference>
<proteinExistence type="inferred from homology"/>
<evidence type="ECO:0000256" key="4">
    <source>
        <dbReference type="ARBA" id="ARBA00022801"/>
    </source>
</evidence>
<dbReference type="Pfam" id="PF01750">
    <property type="entry name" value="HycI"/>
    <property type="match status" value="1"/>
</dbReference>
<keyword evidence="2 5" id="KW-0645">Protease</keyword>
<accession>A0A6P1TH71</accession>
<dbReference type="NCBIfam" id="TIGR00072">
    <property type="entry name" value="hydrog_prot"/>
    <property type="match status" value="1"/>
</dbReference>